<sequence>MMYNCARLLAESLKALDQRQIILQLVSLGLIVTSALMIWKTLIVCSGSESPVVVVLSGSMEPSFHRGDILVLALENRVTSNGEIVVFSIKGRDVPIVHRVIREHSDGISVSEKLFLTKGDNNYSDDTVLYAAGQEWLQGRDVMGRAVAFLPLLGRVTILMNDYPLVKFAVIGLLGLLVVTSKE</sequence>
<dbReference type="InterPro" id="IPR019533">
    <property type="entry name" value="Peptidase_S26"/>
</dbReference>
<dbReference type="PANTHER" id="PTHR10806:SF6">
    <property type="entry name" value="SIGNAL PEPTIDASE COMPLEX CATALYTIC SUBUNIT SEC11"/>
    <property type="match status" value="1"/>
</dbReference>
<comment type="function">
    <text evidence="11">Catalytic component of the signal peptidase complex (SPC) which catalyzes the cleavage of N-terminal signal sequences from nascent proteins as they are translocated into the lumen of the endoplasmic reticulum. Specifically cleaves N-terminal signal peptides that contain a hydrophobic alpha-helix (h-region) shorter than 18-20 amino acids.</text>
</comment>
<evidence type="ECO:0000256" key="4">
    <source>
        <dbReference type="ARBA" id="ARBA00013208"/>
    </source>
</evidence>
<dbReference type="eggNOG" id="KOG3342">
    <property type="taxonomic scope" value="Eukaryota"/>
</dbReference>
<keyword evidence="9 12" id="KW-1133">Transmembrane helix</keyword>
<dbReference type="InParanoid" id="C1FEG2"/>
<evidence type="ECO:0000256" key="12">
    <source>
        <dbReference type="SAM" id="Phobius"/>
    </source>
</evidence>
<dbReference type="NCBIfam" id="TIGR02228">
    <property type="entry name" value="sigpep_I_arch"/>
    <property type="match status" value="1"/>
</dbReference>
<comment type="similarity">
    <text evidence="3">Belongs to the peptidase S26B family.</text>
</comment>
<evidence type="ECO:0000313" key="15">
    <source>
        <dbReference type="Proteomes" id="UP000002009"/>
    </source>
</evidence>
<keyword evidence="10 12" id="KW-0472">Membrane</keyword>
<evidence type="ECO:0000256" key="8">
    <source>
        <dbReference type="ARBA" id="ARBA00022692"/>
    </source>
</evidence>
<proteinExistence type="inferred from homology"/>
<dbReference type="InterPro" id="IPR001733">
    <property type="entry name" value="Peptidase_S26B"/>
</dbReference>
<dbReference type="PANTHER" id="PTHR10806">
    <property type="entry name" value="SIGNAL PEPTIDASE COMPLEX CATALYTIC SUBUNIT SEC11"/>
    <property type="match status" value="1"/>
</dbReference>
<evidence type="ECO:0000313" key="14">
    <source>
        <dbReference type="EMBL" id="ACO68561.1"/>
    </source>
</evidence>
<dbReference type="PRINTS" id="PR00728">
    <property type="entry name" value="SIGNALPTASE"/>
</dbReference>
<dbReference type="GO" id="GO:0009003">
    <property type="term" value="F:signal peptidase activity"/>
    <property type="evidence" value="ECO:0007669"/>
    <property type="project" value="UniProtKB-EC"/>
</dbReference>
<dbReference type="GO" id="GO:0004252">
    <property type="term" value="F:serine-type endopeptidase activity"/>
    <property type="evidence" value="ECO:0007669"/>
    <property type="project" value="InterPro"/>
</dbReference>
<dbReference type="Proteomes" id="UP000002009">
    <property type="component" value="Chromosome 1"/>
</dbReference>
<dbReference type="EC" id="3.4.21.89" evidence="4"/>
<dbReference type="EMBL" id="CP001574">
    <property type="protein sequence ID" value="ACO68561.1"/>
    <property type="molecule type" value="Genomic_DNA"/>
</dbReference>
<dbReference type="OrthoDB" id="10257561at2759"/>
<feature type="domain" description="Peptidase S24/S26A/S26B/S26C" evidence="13">
    <location>
        <begin position="46"/>
        <end position="106"/>
    </location>
</feature>
<dbReference type="Pfam" id="PF00717">
    <property type="entry name" value="Peptidase_S24"/>
    <property type="match status" value="1"/>
</dbReference>
<dbReference type="RefSeq" id="XP_002507303.1">
    <property type="nucleotide sequence ID" value="XM_002507257.1"/>
</dbReference>
<keyword evidence="7" id="KW-0645">Protease</keyword>
<name>C1FEG2_MICCC</name>
<evidence type="ECO:0000256" key="10">
    <source>
        <dbReference type="ARBA" id="ARBA00023136"/>
    </source>
</evidence>
<dbReference type="AlphaFoldDB" id="C1FEG2"/>
<dbReference type="FunCoup" id="C1FEG2">
    <property type="interactions" value="1679"/>
</dbReference>
<protein>
    <recommendedName>
        <fullName evidence="5">Signal peptidase complex catalytic subunit SEC11</fullName>
        <ecNumber evidence="4">3.4.21.89</ecNumber>
    </recommendedName>
    <alternativeName>
        <fullName evidence="6">Signal peptidase complex catalytic subunit sec11</fullName>
    </alternativeName>
</protein>
<reference evidence="14 15" key="1">
    <citation type="journal article" date="2009" name="Science">
        <title>Green evolution and dynamic adaptations revealed by genomes of the marine picoeukaryotes Micromonas.</title>
        <authorList>
            <person name="Worden A.Z."/>
            <person name="Lee J.H."/>
            <person name="Mock T."/>
            <person name="Rouze P."/>
            <person name="Simmons M.P."/>
            <person name="Aerts A.L."/>
            <person name="Allen A.E."/>
            <person name="Cuvelier M.L."/>
            <person name="Derelle E."/>
            <person name="Everett M.V."/>
            <person name="Foulon E."/>
            <person name="Grimwood J."/>
            <person name="Gundlach H."/>
            <person name="Henrissat B."/>
            <person name="Napoli C."/>
            <person name="McDonald S.M."/>
            <person name="Parker M.S."/>
            <person name="Rombauts S."/>
            <person name="Salamov A."/>
            <person name="Von Dassow P."/>
            <person name="Badger J.H."/>
            <person name="Coutinho P.M."/>
            <person name="Demir E."/>
            <person name="Dubchak I."/>
            <person name="Gentemann C."/>
            <person name="Eikrem W."/>
            <person name="Gready J.E."/>
            <person name="John U."/>
            <person name="Lanier W."/>
            <person name="Lindquist E.A."/>
            <person name="Lucas S."/>
            <person name="Mayer K.F."/>
            <person name="Moreau H."/>
            <person name="Not F."/>
            <person name="Otillar R."/>
            <person name="Panaud O."/>
            <person name="Pangilinan J."/>
            <person name="Paulsen I."/>
            <person name="Piegu B."/>
            <person name="Poliakov A."/>
            <person name="Robbens S."/>
            <person name="Schmutz J."/>
            <person name="Toulza E."/>
            <person name="Wyss T."/>
            <person name="Zelensky A."/>
            <person name="Zhou K."/>
            <person name="Armbrust E.V."/>
            <person name="Bhattacharya D."/>
            <person name="Goodenough U.W."/>
            <person name="Van de Peer Y."/>
            <person name="Grigoriev I.V."/>
        </authorList>
    </citation>
    <scope>NUCLEOTIDE SEQUENCE [LARGE SCALE GENOMIC DNA]</scope>
    <source>
        <strain evidence="15">RCC299 / NOUM17</strain>
    </source>
</reference>
<gene>
    <name evidence="14" type="ORF">MICPUN_106715</name>
</gene>
<comment type="catalytic activity">
    <reaction evidence="1">
        <text>Cleavage of hydrophobic, N-terminal signal or leader sequences from secreted and periplasmic proteins.</text>
        <dbReference type="EC" id="3.4.21.89"/>
    </reaction>
</comment>
<keyword evidence="7" id="KW-0378">Hydrolase</keyword>
<evidence type="ECO:0000256" key="7">
    <source>
        <dbReference type="ARBA" id="ARBA00022670"/>
    </source>
</evidence>
<evidence type="ECO:0000256" key="6">
    <source>
        <dbReference type="ARBA" id="ARBA00021755"/>
    </source>
</evidence>
<organism evidence="14 15">
    <name type="scientific">Micromonas commoda (strain RCC299 / NOUM17 / CCMP2709)</name>
    <name type="common">Picoplanktonic green alga</name>
    <dbReference type="NCBI Taxonomy" id="296587"/>
    <lineage>
        <taxon>Eukaryota</taxon>
        <taxon>Viridiplantae</taxon>
        <taxon>Chlorophyta</taxon>
        <taxon>Mamiellophyceae</taxon>
        <taxon>Mamiellales</taxon>
        <taxon>Mamiellaceae</taxon>
        <taxon>Micromonas</taxon>
    </lineage>
</organism>
<evidence type="ECO:0000256" key="11">
    <source>
        <dbReference type="ARBA" id="ARBA00045533"/>
    </source>
</evidence>
<evidence type="ECO:0000256" key="1">
    <source>
        <dbReference type="ARBA" id="ARBA00000677"/>
    </source>
</evidence>
<accession>C1FEG2</accession>
<dbReference type="SUPFAM" id="SSF51306">
    <property type="entry name" value="LexA/Signal peptidase"/>
    <property type="match status" value="1"/>
</dbReference>
<dbReference type="CDD" id="cd06530">
    <property type="entry name" value="S26_SPase_I"/>
    <property type="match status" value="1"/>
</dbReference>
<evidence type="ECO:0000256" key="3">
    <source>
        <dbReference type="ARBA" id="ARBA00011035"/>
    </source>
</evidence>
<evidence type="ECO:0000259" key="13">
    <source>
        <dbReference type="Pfam" id="PF00717"/>
    </source>
</evidence>
<dbReference type="OMA" id="ILMNEYP"/>
<dbReference type="GO" id="GO:0005787">
    <property type="term" value="C:signal peptidase complex"/>
    <property type="evidence" value="ECO:0007669"/>
    <property type="project" value="TreeGrafter"/>
</dbReference>
<evidence type="ECO:0000256" key="2">
    <source>
        <dbReference type="ARBA" id="ARBA00004648"/>
    </source>
</evidence>
<dbReference type="InterPro" id="IPR015927">
    <property type="entry name" value="Peptidase_S24_S26A/B/C"/>
</dbReference>
<keyword evidence="15" id="KW-1185">Reference proteome</keyword>
<dbReference type="GO" id="GO:0006465">
    <property type="term" value="P:signal peptide processing"/>
    <property type="evidence" value="ECO:0007669"/>
    <property type="project" value="InterPro"/>
</dbReference>
<keyword evidence="8 12" id="KW-0812">Transmembrane</keyword>
<dbReference type="InterPro" id="IPR036286">
    <property type="entry name" value="LexA/Signal_pep-like_sf"/>
</dbReference>
<dbReference type="MEROPS" id="S26.010"/>
<feature type="transmembrane region" description="Helical" evidence="12">
    <location>
        <begin position="21"/>
        <end position="39"/>
    </location>
</feature>
<evidence type="ECO:0000256" key="5">
    <source>
        <dbReference type="ARBA" id="ARBA00019685"/>
    </source>
</evidence>
<evidence type="ECO:0000256" key="9">
    <source>
        <dbReference type="ARBA" id="ARBA00022989"/>
    </source>
</evidence>
<dbReference type="STRING" id="296587.C1FEG2"/>
<comment type="subcellular location">
    <subcellularLocation>
        <location evidence="2">Endoplasmic reticulum membrane</location>
        <topology evidence="2">Single-pass type II membrane protein</topology>
    </subcellularLocation>
</comment>
<dbReference type="GeneID" id="8250617"/>
<dbReference type="KEGG" id="mis:MICPUN_106715"/>